<comment type="caution">
    <text evidence="2">The sequence shown here is derived from an EMBL/GenBank/DDBJ whole genome shotgun (WGS) entry which is preliminary data.</text>
</comment>
<dbReference type="Gene3D" id="3.40.50.2020">
    <property type="match status" value="1"/>
</dbReference>
<protein>
    <submittedName>
        <fullName evidence="2">Periplasmic gluconate-binding protein in GNT I transport system</fullName>
    </submittedName>
</protein>
<evidence type="ECO:0000313" key="2">
    <source>
        <dbReference type="EMBL" id="EKT60937.1"/>
    </source>
</evidence>
<keyword evidence="3" id="KW-1185">Reference proteome</keyword>
<dbReference type="Proteomes" id="UP000010290">
    <property type="component" value="Chromosome"/>
</dbReference>
<accession>K8WU42</accession>
<dbReference type="InterPro" id="IPR051910">
    <property type="entry name" value="ComF/GntX_DNA_util-trans"/>
</dbReference>
<evidence type="ECO:0000256" key="1">
    <source>
        <dbReference type="ARBA" id="ARBA00008007"/>
    </source>
</evidence>
<evidence type="ECO:0000313" key="3">
    <source>
        <dbReference type="Proteomes" id="UP000010290"/>
    </source>
</evidence>
<dbReference type="EMBL" id="AKKN01000003">
    <property type="protein sequence ID" value="EKT60937.1"/>
    <property type="molecule type" value="Genomic_DNA"/>
</dbReference>
<dbReference type="PATRIC" id="fig|1141660.3.peg.517"/>
<sequence length="228" mass="26226">MIIMQGACWLCHQPLKLIHQGICSFCLKSLPPMPMCCSRCALPVQIPTMECGRCLQHPPAWQQLIAVTPYQAPLRKLIHHYKFYPLPQLAFTLARIFALHWLNGYRQNFWNKPDMIVTIPLHPKRLWFRGFDHIAFIAEYLSRWLNITYSRNSLVRTRDTLAQITLKRKYRYSNLKGAFTLTSPIETGRRIAILDDVITTGATMQAASQLLICAGAQAIQAWSVCRTL</sequence>
<dbReference type="CDD" id="cd06223">
    <property type="entry name" value="PRTases_typeI"/>
    <property type="match status" value="1"/>
</dbReference>
<dbReference type="InterPro" id="IPR029057">
    <property type="entry name" value="PRTase-like"/>
</dbReference>
<organism evidence="2 3">
    <name type="scientific">Providencia sneebia DSM 19967</name>
    <dbReference type="NCBI Taxonomy" id="1141660"/>
    <lineage>
        <taxon>Bacteria</taxon>
        <taxon>Pseudomonadati</taxon>
        <taxon>Pseudomonadota</taxon>
        <taxon>Gammaproteobacteria</taxon>
        <taxon>Enterobacterales</taxon>
        <taxon>Morganellaceae</taxon>
        <taxon>Providencia</taxon>
    </lineage>
</organism>
<dbReference type="AlphaFoldDB" id="K8WU42"/>
<dbReference type="InterPro" id="IPR000836">
    <property type="entry name" value="PRTase_dom"/>
</dbReference>
<dbReference type="PANTHER" id="PTHR47505:SF1">
    <property type="entry name" value="DNA UTILIZATION PROTEIN YHGH"/>
    <property type="match status" value="1"/>
</dbReference>
<dbReference type="OrthoDB" id="9793412at2"/>
<name>K8WU42_9GAMM</name>
<dbReference type="PANTHER" id="PTHR47505">
    <property type="entry name" value="DNA UTILIZATION PROTEIN YHGH"/>
    <property type="match status" value="1"/>
</dbReference>
<dbReference type="SUPFAM" id="SSF53271">
    <property type="entry name" value="PRTase-like"/>
    <property type="match status" value="1"/>
</dbReference>
<comment type="similarity">
    <text evidence="1">Belongs to the ComF/GntX family.</text>
</comment>
<reference evidence="2 3" key="1">
    <citation type="journal article" date="2012" name="BMC Genomics">
        <title>Comparative genomics of bacteria in the genus Providencia isolated from wild Drosophila melanogaster.</title>
        <authorList>
            <person name="Galac M.R."/>
            <person name="Lazzaro B.P."/>
        </authorList>
    </citation>
    <scope>NUCLEOTIDE SEQUENCE [LARGE SCALE GENOMIC DNA]</scope>
    <source>
        <strain evidence="2 3">DSM 19967</strain>
    </source>
</reference>
<gene>
    <name evidence="2" type="ORF">OO7_02571</name>
</gene>
<dbReference type="HOGENOM" id="CLU_054549_0_2_6"/>
<proteinExistence type="inferred from homology"/>
<dbReference type="RefSeq" id="WP_008914395.1">
    <property type="nucleotide sequence ID" value="NZ_CM001773.1"/>
</dbReference>